<evidence type="ECO:0000256" key="1">
    <source>
        <dbReference type="SAM" id="SignalP"/>
    </source>
</evidence>
<dbReference type="InterPro" id="IPR032093">
    <property type="entry name" value="PhoD_N"/>
</dbReference>
<evidence type="ECO:0000313" key="5">
    <source>
        <dbReference type="Proteomes" id="UP001295423"/>
    </source>
</evidence>
<dbReference type="Proteomes" id="UP001295423">
    <property type="component" value="Unassembled WGS sequence"/>
</dbReference>
<evidence type="ECO:0000313" key="4">
    <source>
        <dbReference type="EMBL" id="CAJ1936746.1"/>
    </source>
</evidence>
<reference evidence="4" key="1">
    <citation type="submission" date="2023-08" db="EMBL/GenBank/DDBJ databases">
        <authorList>
            <person name="Audoor S."/>
            <person name="Bilcke G."/>
        </authorList>
    </citation>
    <scope>NUCLEOTIDE SEQUENCE</scope>
</reference>
<evidence type="ECO:0008006" key="6">
    <source>
        <dbReference type="Google" id="ProtNLM"/>
    </source>
</evidence>
<dbReference type="PANTHER" id="PTHR43606:SF2">
    <property type="entry name" value="ALKALINE PHOSPHATASE FAMILY PROTEIN (AFU_ORTHOLOGUE AFUA_5G03860)"/>
    <property type="match status" value="1"/>
</dbReference>
<dbReference type="InterPro" id="IPR029052">
    <property type="entry name" value="Metallo-depent_PP-like"/>
</dbReference>
<dbReference type="EMBL" id="CAKOGP040000557">
    <property type="protein sequence ID" value="CAJ1936746.1"/>
    <property type="molecule type" value="Genomic_DNA"/>
</dbReference>
<feature type="chain" id="PRO_5042270466" description="Alkaline phosphatase" evidence="1">
    <location>
        <begin position="17"/>
        <end position="804"/>
    </location>
</feature>
<dbReference type="Gene3D" id="2.60.40.380">
    <property type="entry name" value="Purple acid phosphatase-like, N-terminal"/>
    <property type="match status" value="1"/>
</dbReference>
<accession>A0AAD2FGF5</accession>
<dbReference type="Pfam" id="PF09423">
    <property type="entry name" value="PhoD"/>
    <property type="match status" value="1"/>
</dbReference>
<comment type="caution">
    <text evidence="4">The sequence shown here is derived from an EMBL/GenBank/DDBJ whole genome shotgun (WGS) entry which is preliminary data.</text>
</comment>
<protein>
    <recommendedName>
        <fullName evidence="6">Alkaline phosphatase</fullName>
    </recommendedName>
</protein>
<dbReference type="InterPro" id="IPR018946">
    <property type="entry name" value="PhoD-like_MPP"/>
</dbReference>
<feature type="signal peptide" evidence="1">
    <location>
        <begin position="1"/>
        <end position="16"/>
    </location>
</feature>
<dbReference type="Gene3D" id="3.60.21.70">
    <property type="entry name" value="PhoD-like phosphatase"/>
    <property type="match status" value="1"/>
</dbReference>
<organism evidence="4 5">
    <name type="scientific">Cylindrotheca closterium</name>
    <dbReference type="NCBI Taxonomy" id="2856"/>
    <lineage>
        <taxon>Eukaryota</taxon>
        <taxon>Sar</taxon>
        <taxon>Stramenopiles</taxon>
        <taxon>Ochrophyta</taxon>
        <taxon>Bacillariophyta</taxon>
        <taxon>Bacillariophyceae</taxon>
        <taxon>Bacillariophycidae</taxon>
        <taxon>Bacillariales</taxon>
        <taxon>Bacillariaceae</taxon>
        <taxon>Cylindrotheca</taxon>
    </lineage>
</organism>
<dbReference type="InterPro" id="IPR052900">
    <property type="entry name" value="Phospholipid_Metab_Enz"/>
</dbReference>
<evidence type="ECO:0000259" key="3">
    <source>
        <dbReference type="Pfam" id="PF16655"/>
    </source>
</evidence>
<proteinExistence type="predicted"/>
<dbReference type="SUPFAM" id="SSF56300">
    <property type="entry name" value="Metallo-dependent phosphatases"/>
    <property type="match status" value="1"/>
</dbReference>
<gene>
    <name evidence="4" type="ORF">CYCCA115_LOCUS5346</name>
</gene>
<feature type="domain" description="Phospholipase D N-terminal" evidence="3">
    <location>
        <begin position="75"/>
        <end position="178"/>
    </location>
</feature>
<dbReference type="Pfam" id="PF16655">
    <property type="entry name" value="PhoD_N"/>
    <property type="match status" value="1"/>
</dbReference>
<keyword evidence="5" id="KW-1185">Reference proteome</keyword>
<evidence type="ECO:0000259" key="2">
    <source>
        <dbReference type="Pfam" id="PF09423"/>
    </source>
</evidence>
<dbReference type="AlphaFoldDB" id="A0AAD2FGF5"/>
<feature type="domain" description="PhoD-like phosphatase metallophosphatase" evidence="2">
    <location>
        <begin position="192"/>
        <end position="651"/>
    </location>
</feature>
<name>A0AAD2FGF5_9STRA</name>
<dbReference type="PANTHER" id="PTHR43606">
    <property type="entry name" value="PHOSPHATASE, PUTATIVE (AFU_ORTHOLOGUE AFUA_6G08710)-RELATED"/>
    <property type="match status" value="1"/>
</dbReference>
<sequence>MKIFISSLLLLGSALAKPLPNFFQAKTLDEIRKASQSEKTIEDVLRGRRNLKNRRLETSTHILADRFGGTPGFYHSVASGDPLEDAVVIWTRYTPVTMDEEITLEFRMAAVDADLESDAHLDPAMNSAIKRGLVTVTKETDFIAKIDITGLESNTHYVYAFLTAEENPVISDVGLTRTAPSSVDDAESLTYAFFSCSHFSNGFFHAYDIASSVEDIDLAIFVGDYYYEYGNFDTYAREASALRDDKVLPIWEVIDLQDYRNRHSTYLAYDEGLRNLRRRVPIMAFWDDHETANDSYGTADIIGAMNHQPVCSANATSTNEEKSAAECDRDEGDAVARFEAAAQAYMEWLPLRYAAGSMGQLNIGSITKVIEWGELATIVGVDTRVSYRTSAGGTAFDNPSYGFVAFNETNVTAYSDPSTFAYEILQGAISQDLAERNMGNRSIIGESISVLETAFERSKAEGKPWQIWAGNTMMGHYVLPDPAKLYLDAPEAFQSALKDLWDFILPSEDGLIPRIVSALAQADLEWNLDDYSGFHNERMKIVDLAQTKTNNMIVLGGDLHDGFAWQVPSSGLSEGEPVFVNLGCASVTSPGFGPNFFPFFASIQEAIGGKGAVVDILEKAFLRQNPNLKLVNLDLKGPTIVTVTGTTHTAEYFGVTDEDRLSDYPDARKDSMTANPICKGRVVTRADEPGSLAAFEDCSTTVFATERPAVYNLPVPASNTEDLSALSGCGYIGCSFDASTVVTDAPSAAMEATDAPNTSTTISPVAPADPTAAPNAAAGSSAAAWSEYSFISALMSFLCVVSVM</sequence>
<keyword evidence="1" id="KW-0732">Signal</keyword>
<dbReference type="InterPro" id="IPR038607">
    <property type="entry name" value="PhoD-like_sf"/>
</dbReference>